<organism evidence="2 3">
    <name type="scientific">Duganella dendranthematis</name>
    <dbReference type="NCBI Taxonomy" id="2728021"/>
    <lineage>
        <taxon>Bacteria</taxon>
        <taxon>Pseudomonadati</taxon>
        <taxon>Pseudomonadota</taxon>
        <taxon>Betaproteobacteria</taxon>
        <taxon>Burkholderiales</taxon>
        <taxon>Oxalobacteraceae</taxon>
        <taxon>Telluria group</taxon>
        <taxon>Duganella</taxon>
    </lineage>
</organism>
<proteinExistence type="predicted"/>
<protein>
    <submittedName>
        <fullName evidence="2">Uncharacterized protein</fullName>
    </submittedName>
</protein>
<dbReference type="EMBL" id="CP051684">
    <property type="protein sequence ID" value="QJD91403.1"/>
    <property type="molecule type" value="Genomic_DNA"/>
</dbReference>
<feature type="transmembrane region" description="Helical" evidence="1">
    <location>
        <begin position="6"/>
        <end position="30"/>
    </location>
</feature>
<reference evidence="2 3" key="1">
    <citation type="submission" date="2020-04" db="EMBL/GenBank/DDBJ databases">
        <title>Genome sequencing of novel species.</title>
        <authorList>
            <person name="Heo J."/>
            <person name="Kim S.-J."/>
            <person name="Kim J.-S."/>
            <person name="Hong S.-B."/>
            <person name="Kwon S.-W."/>
        </authorList>
    </citation>
    <scope>NUCLEOTIDE SEQUENCE [LARGE SCALE GENOMIC DNA]</scope>
    <source>
        <strain evidence="2 3">AF9R3</strain>
    </source>
</reference>
<sequence>MVNWELAAWVLVNLGVPALAATLIALILLLTPWSSLWLKMMWRSLADGQLYWVAVAFCASALSEASEYRDLAGPTASMFPWGPVLWLLILVITGGSLVTWVYNESVNSKQDRSNASSAAADSRKFQNKQVVYSIIVTLIAGASFTLIHASTVEARKKQQVPALANAGTCLKLKDGGK</sequence>
<accession>A0ABX6MAQ2</accession>
<keyword evidence="1" id="KW-1133">Transmembrane helix</keyword>
<gene>
    <name evidence="2" type="ORF">HH213_15740</name>
</gene>
<evidence type="ECO:0000313" key="3">
    <source>
        <dbReference type="Proteomes" id="UP000503117"/>
    </source>
</evidence>
<evidence type="ECO:0000256" key="1">
    <source>
        <dbReference type="SAM" id="Phobius"/>
    </source>
</evidence>
<name>A0ABX6MAQ2_9BURK</name>
<keyword evidence="1" id="KW-0472">Membrane</keyword>
<evidence type="ECO:0000313" key="2">
    <source>
        <dbReference type="EMBL" id="QJD91403.1"/>
    </source>
</evidence>
<keyword evidence="3" id="KW-1185">Reference proteome</keyword>
<dbReference type="Proteomes" id="UP000503117">
    <property type="component" value="Chromosome"/>
</dbReference>
<feature type="transmembrane region" description="Helical" evidence="1">
    <location>
        <begin position="130"/>
        <end position="149"/>
    </location>
</feature>
<dbReference type="RefSeq" id="WP_169112834.1">
    <property type="nucleotide sequence ID" value="NZ_CP051684.1"/>
</dbReference>
<keyword evidence="1" id="KW-0812">Transmembrane</keyword>
<feature type="transmembrane region" description="Helical" evidence="1">
    <location>
        <begin position="83"/>
        <end position="102"/>
    </location>
</feature>